<name>A0A1G2CIG5_9BACT</name>
<evidence type="ECO:0000313" key="1">
    <source>
        <dbReference type="EMBL" id="OGZ00451.1"/>
    </source>
</evidence>
<evidence type="ECO:0000313" key="2">
    <source>
        <dbReference type="Proteomes" id="UP000178880"/>
    </source>
</evidence>
<dbReference type="Proteomes" id="UP000178880">
    <property type="component" value="Unassembled WGS sequence"/>
</dbReference>
<organism evidence="1 2">
    <name type="scientific">Candidatus Liptonbacteria bacterium RIFCSPLOWO2_01_FULL_52_25</name>
    <dbReference type="NCBI Taxonomy" id="1798650"/>
    <lineage>
        <taxon>Bacteria</taxon>
        <taxon>Candidatus Liptoniibacteriota</taxon>
    </lineage>
</organism>
<sequence length="89" mass="10096">MALRKRKFNPERRVSLRSVTPKKVDEMLAAIEKNPAVRYVITDDAGNKSVLMSPQTYEFLKKCVNMAFAYDAIAQAVLRNSKPLPVELL</sequence>
<dbReference type="EMBL" id="MHLA01000001">
    <property type="protein sequence ID" value="OGZ00451.1"/>
    <property type="molecule type" value="Genomic_DNA"/>
</dbReference>
<dbReference type="AlphaFoldDB" id="A0A1G2CIG5"/>
<comment type="caution">
    <text evidence="1">The sequence shown here is derived from an EMBL/GenBank/DDBJ whole genome shotgun (WGS) entry which is preliminary data.</text>
</comment>
<proteinExistence type="predicted"/>
<accession>A0A1G2CIG5</accession>
<reference evidence="1 2" key="1">
    <citation type="journal article" date="2016" name="Nat. Commun.">
        <title>Thousands of microbial genomes shed light on interconnected biogeochemical processes in an aquifer system.</title>
        <authorList>
            <person name="Anantharaman K."/>
            <person name="Brown C.T."/>
            <person name="Hug L.A."/>
            <person name="Sharon I."/>
            <person name="Castelle C.J."/>
            <person name="Probst A.J."/>
            <person name="Thomas B.C."/>
            <person name="Singh A."/>
            <person name="Wilkins M.J."/>
            <person name="Karaoz U."/>
            <person name="Brodie E.L."/>
            <person name="Williams K.H."/>
            <person name="Hubbard S.S."/>
            <person name="Banfield J.F."/>
        </authorList>
    </citation>
    <scope>NUCLEOTIDE SEQUENCE [LARGE SCALE GENOMIC DNA]</scope>
</reference>
<protein>
    <submittedName>
        <fullName evidence="1">Uncharacterized protein</fullName>
    </submittedName>
</protein>
<gene>
    <name evidence="1" type="ORF">A2945_03870</name>
</gene>